<dbReference type="EMBL" id="FCON02000007">
    <property type="protein sequence ID" value="SAL23865.1"/>
    <property type="molecule type" value="Genomic_DNA"/>
</dbReference>
<accession>A0A158FVL4</accession>
<dbReference type="RefSeq" id="WP_087643255.1">
    <property type="nucleotide sequence ID" value="NZ_FCON02000007.1"/>
</dbReference>
<dbReference type="GO" id="GO:0016616">
    <property type="term" value="F:oxidoreductase activity, acting on the CH-OH group of donors, NAD or NADP as acceptor"/>
    <property type="evidence" value="ECO:0007669"/>
    <property type="project" value="UniProtKB-ARBA"/>
</dbReference>
<dbReference type="PRINTS" id="PR00081">
    <property type="entry name" value="GDHRDH"/>
</dbReference>
<dbReference type="PANTHER" id="PTHR42760">
    <property type="entry name" value="SHORT-CHAIN DEHYDROGENASES/REDUCTASES FAMILY MEMBER"/>
    <property type="match status" value="1"/>
</dbReference>
<comment type="similarity">
    <text evidence="1">Belongs to the short-chain dehydrogenases/reductases (SDR) family.</text>
</comment>
<dbReference type="AlphaFoldDB" id="A0A158FVL4"/>
<comment type="caution">
    <text evidence="3">The sequence shown here is derived from an EMBL/GenBank/DDBJ whole genome shotgun (WGS) entry which is preliminary data.</text>
</comment>
<dbReference type="InterPro" id="IPR020904">
    <property type="entry name" value="Sc_DH/Rdtase_CS"/>
</dbReference>
<feature type="domain" description="Ketoreductase" evidence="2">
    <location>
        <begin position="11"/>
        <end position="186"/>
    </location>
</feature>
<dbReference type="SUPFAM" id="SSF51735">
    <property type="entry name" value="NAD(P)-binding Rossmann-fold domains"/>
    <property type="match status" value="1"/>
</dbReference>
<proteinExistence type="inferred from homology"/>
<dbReference type="OrthoDB" id="9806974at2"/>
<dbReference type="PRINTS" id="PR00080">
    <property type="entry name" value="SDRFAMILY"/>
</dbReference>
<sequence length="241" mass="25357">MTTLKQRSPEKSVIVTGANSGMGRATALKFANEGWHVLAVDVAHSAHEADENITTVIADISDEAVLSAAVEKALTGKPRLAAVVNAAGVFPTSSLQSYDANVYRRIFDINVLGTLNVARVGAKHIGPEHGGTMVFFASVDAFAASRNQLLYSASKAAVVSITRSLAIELAESRITVNAIAPGWVDTEGTRKGGRIEAAIPGIPLKRAASVEEIAGWAWNLAHEPSYMTGETVCIAGGVFMR</sequence>
<dbReference type="Pfam" id="PF13561">
    <property type="entry name" value="adh_short_C2"/>
    <property type="match status" value="1"/>
</dbReference>
<name>A0A158FVL4_9BURK</name>
<reference evidence="3" key="1">
    <citation type="submission" date="2016-01" db="EMBL/GenBank/DDBJ databases">
        <authorList>
            <person name="Peeters C."/>
        </authorList>
    </citation>
    <scope>NUCLEOTIDE SEQUENCE [LARGE SCALE GENOMIC DNA]</scope>
    <source>
        <strain evidence="3">LMG 22940</strain>
    </source>
</reference>
<evidence type="ECO:0000313" key="4">
    <source>
        <dbReference type="Proteomes" id="UP000054770"/>
    </source>
</evidence>
<dbReference type="SMART" id="SM00822">
    <property type="entry name" value="PKS_KR"/>
    <property type="match status" value="1"/>
</dbReference>
<keyword evidence="4" id="KW-1185">Reference proteome</keyword>
<dbReference type="InterPro" id="IPR036291">
    <property type="entry name" value="NAD(P)-bd_dom_sf"/>
</dbReference>
<dbReference type="Proteomes" id="UP000054770">
    <property type="component" value="Unassembled WGS sequence"/>
</dbReference>
<dbReference type="InterPro" id="IPR057326">
    <property type="entry name" value="KR_dom"/>
</dbReference>
<dbReference type="Gene3D" id="3.40.50.720">
    <property type="entry name" value="NAD(P)-binding Rossmann-like Domain"/>
    <property type="match status" value="1"/>
</dbReference>
<dbReference type="CDD" id="cd05233">
    <property type="entry name" value="SDR_c"/>
    <property type="match status" value="1"/>
</dbReference>
<dbReference type="PROSITE" id="PS00061">
    <property type="entry name" value="ADH_SHORT"/>
    <property type="match status" value="1"/>
</dbReference>
<dbReference type="InterPro" id="IPR002347">
    <property type="entry name" value="SDR_fam"/>
</dbReference>
<protein>
    <submittedName>
        <fullName evidence="3">Short-chain dehydrogenase/reductase SDR</fullName>
    </submittedName>
</protein>
<evidence type="ECO:0000256" key="1">
    <source>
        <dbReference type="ARBA" id="ARBA00006484"/>
    </source>
</evidence>
<evidence type="ECO:0000313" key="3">
    <source>
        <dbReference type="EMBL" id="SAL23865.1"/>
    </source>
</evidence>
<dbReference type="FunFam" id="3.40.50.720:FF:000084">
    <property type="entry name" value="Short-chain dehydrogenase reductase"/>
    <property type="match status" value="1"/>
</dbReference>
<gene>
    <name evidence="3" type="ORF">AWB68_01013</name>
</gene>
<evidence type="ECO:0000259" key="2">
    <source>
        <dbReference type="SMART" id="SM00822"/>
    </source>
</evidence>
<organism evidence="3 4">
    <name type="scientific">Caballeronia choica</name>
    <dbReference type="NCBI Taxonomy" id="326476"/>
    <lineage>
        <taxon>Bacteria</taxon>
        <taxon>Pseudomonadati</taxon>
        <taxon>Pseudomonadota</taxon>
        <taxon>Betaproteobacteria</taxon>
        <taxon>Burkholderiales</taxon>
        <taxon>Burkholderiaceae</taxon>
        <taxon>Caballeronia</taxon>
    </lineage>
</organism>